<evidence type="ECO:0000256" key="2">
    <source>
        <dbReference type="SAM" id="Phobius"/>
    </source>
</evidence>
<dbReference type="AlphaFoldDB" id="A0A062VHH4"/>
<gene>
    <name evidence="3" type="ORF">HPO_03429</name>
</gene>
<dbReference type="RefSeq" id="WP_035594501.1">
    <property type="nucleotide sequence ID" value="NZ_ARYM01000003.1"/>
</dbReference>
<keyword evidence="2" id="KW-0472">Membrane</keyword>
<reference evidence="3 4" key="1">
    <citation type="journal article" date="2014" name="Antonie Van Leeuwenhoek">
        <title>Hyphomonas beringensis sp. nov. and Hyphomonas chukchiensis sp. nov., isolated from surface seawater of the Bering Sea and Chukchi Sea.</title>
        <authorList>
            <person name="Li C."/>
            <person name="Lai Q."/>
            <person name="Li G."/>
            <person name="Dong C."/>
            <person name="Wang J."/>
            <person name="Liao Y."/>
            <person name="Shao Z."/>
        </authorList>
    </citation>
    <scope>NUCLEOTIDE SEQUENCE [LARGE SCALE GENOMIC DNA]</scope>
    <source>
        <strain evidence="3 4">PS728</strain>
    </source>
</reference>
<comment type="caution">
    <text evidence="3">The sequence shown here is derived from an EMBL/GenBank/DDBJ whole genome shotgun (WGS) entry which is preliminary data.</text>
</comment>
<keyword evidence="2" id="KW-0812">Transmembrane</keyword>
<dbReference type="EMBL" id="ARYM01000003">
    <property type="protein sequence ID" value="KCZ99911.1"/>
    <property type="molecule type" value="Genomic_DNA"/>
</dbReference>
<sequence length="132" mass="13727">MLFKMILDGAKAEERSIARGFLKHIVAGFACGLALGTALVAGIFLSFSHLELHVPFVFVAAMLLQFGPIGGLIEAGVYLSRITDRSRDAAEASQGDDDDEDRPGGGTKAPVTPAKAAPSPRAPRSSPLPAPA</sequence>
<evidence type="ECO:0000256" key="1">
    <source>
        <dbReference type="SAM" id="MobiDB-lite"/>
    </source>
</evidence>
<evidence type="ECO:0000313" key="3">
    <source>
        <dbReference type="EMBL" id="KCZ99911.1"/>
    </source>
</evidence>
<keyword evidence="2" id="KW-1133">Transmembrane helix</keyword>
<feature type="transmembrane region" description="Helical" evidence="2">
    <location>
        <begin position="21"/>
        <end position="44"/>
    </location>
</feature>
<feature type="region of interest" description="Disordered" evidence="1">
    <location>
        <begin position="88"/>
        <end position="132"/>
    </location>
</feature>
<evidence type="ECO:0000313" key="4">
    <source>
        <dbReference type="Proteomes" id="UP000027100"/>
    </source>
</evidence>
<dbReference type="Proteomes" id="UP000027100">
    <property type="component" value="Unassembled WGS sequence"/>
</dbReference>
<organism evidence="3 4">
    <name type="scientific">Hyphomonas polymorpha PS728</name>
    <dbReference type="NCBI Taxonomy" id="1280954"/>
    <lineage>
        <taxon>Bacteria</taxon>
        <taxon>Pseudomonadati</taxon>
        <taxon>Pseudomonadota</taxon>
        <taxon>Alphaproteobacteria</taxon>
        <taxon>Hyphomonadales</taxon>
        <taxon>Hyphomonadaceae</taxon>
        <taxon>Hyphomonas</taxon>
    </lineage>
</organism>
<feature type="compositionally biased region" description="Low complexity" evidence="1">
    <location>
        <begin position="108"/>
        <end position="125"/>
    </location>
</feature>
<dbReference type="OrthoDB" id="7620002at2"/>
<accession>A0A062VHH4</accession>
<name>A0A062VHH4_9PROT</name>
<proteinExistence type="predicted"/>
<feature type="transmembrane region" description="Helical" evidence="2">
    <location>
        <begin position="56"/>
        <end position="79"/>
    </location>
</feature>
<protein>
    <submittedName>
        <fullName evidence="3">Uncharacterized protein</fullName>
    </submittedName>
</protein>
<dbReference type="PATRIC" id="fig|1280954.3.peg.700"/>
<keyword evidence="4" id="KW-1185">Reference proteome</keyword>